<gene>
    <name evidence="1" type="ORF">jaqu_23620</name>
</gene>
<dbReference type="STRING" id="935700.jaqu_23620"/>
<evidence type="ECO:0000313" key="1">
    <source>
        <dbReference type="EMBL" id="KIT16090.1"/>
    </source>
</evidence>
<dbReference type="AlphaFoldDB" id="A0A0D1EJV4"/>
<name>A0A0D1EJV4_9RHOB</name>
<dbReference type="RefSeq" id="WP_141134331.1">
    <property type="nucleotide sequence ID" value="NZ_FZPF01000004.1"/>
</dbReference>
<dbReference type="EMBL" id="JYFE01000041">
    <property type="protein sequence ID" value="KIT16090.1"/>
    <property type="molecule type" value="Genomic_DNA"/>
</dbReference>
<keyword evidence="2" id="KW-1185">Reference proteome</keyword>
<proteinExistence type="predicted"/>
<evidence type="ECO:0000313" key="2">
    <source>
        <dbReference type="Proteomes" id="UP000032232"/>
    </source>
</evidence>
<dbReference type="Proteomes" id="UP000032232">
    <property type="component" value="Unassembled WGS sequence"/>
</dbReference>
<reference evidence="1 2" key="1">
    <citation type="submission" date="2015-02" db="EMBL/GenBank/DDBJ databases">
        <title>Genome Sequence of Jannaschia aquimarina DSM28248, a member of the Roseobacter clade.</title>
        <authorList>
            <person name="Voget S."/>
            <person name="Daniel R."/>
        </authorList>
    </citation>
    <scope>NUCLEOTIDE SEQUENCE [LARGE SCALE GENOMIC DNA]</scope>
    <source>
        <strain evidence="1 2">GSW-M26</strain>
    </source>
</reference>
<protein>
    <submittedName>
        <fullName evidence="1">Uncharacterized protein</fullName>
    </submittedName>
</protein>
<comment type="caution">
    <text evidence="1">The sequence shown here is derived from an EMBL/GenBank/DDBJ whole genome shotgun (WGS) entry which is preliminary data.</text>
</comment>
<sequence>MRGRTGWTGGIGGRLYLAYKVMAVNGQPMVCGAYNVTDHRLNRGVRNMLRRGGVNMDGRRVLTDLTYFNRVNARSEEGLIGKIADCRPLSVAPSRQGRFSIEFGSGTVRN</sequence>
<dbReference type="PATRIC" id="fig|935700.4.peg.2432"/>
<organism evidence="1 2">
    <name type="scientific">Jannaschia aquimarina</name>
    <dbReference type="NCBI Taxonomy" id="935700"/>
    <lineage>
        <taxon>Bacteria</taxon>
        <taxon>Pseudomonadati</taxon>
        <taxon>Pseudomonadota</taxon>
        <taxon>Alphaproteobacteria</taxon>
        <taxon>Rhodobacterales</taxon>
        <taxon>Roseobacteraceae</taxon>
        <taxon>Jannaschia</taxon>
    </lineage>
</organism>
<dbReference type="OrthoDB" id="7859318at2"/>
<accession>A0A0D1EJV4</accession>